<feature type="non-terminal residue" evidence="3">
    <location>
        <position position="601"/>
    </location>
</feature>
<sequence>MQEADPEDCRTHDFIKAIEYVGWEGMRGGQETLSAQAETVTEVLLLRAAFFLVWVSVWFGLIVHLVIVSSAGCPGNLGPLDALACVTWAMADGAGRVYDSSDTLAFQSGGSVFAREHVAKAVVQSVGLEEVYGVILKYEGLGAAADFTSAPGGDNHIMHVCPRCTTPSFEPKEWMRYAEQASYGRIHFIQRTLGHEPSEQAEMVCCGHDAVEQEVILAVLRCWAGGARAPLPPPAGAGRAAPRGRERWNPARSDGAGLSNAARQVRGTTGQVSNQLASFAPLALKVQLAGSEQAAGLLEQPEDIGGDGAGVHRGQRPASVRQPPAMRELLGLDDRRVAAWPPQLCGWAVCIGGGSGEVPPSKWGSPFPVNRRGRKVAAAACADWCPTRPVLVEERGSLAGVAGGRRLVLVVAAAGAQSPPRAPRARRGARRAHPGQLARMAGGGARAHLFPPGGARAHLFPPLDVRAGRPSPQRRASAAAWQGLPAPCPCQFRRRSRARTAALQQPGPPRGRRCSWPPPPERRWCGACRRGICGAPASRWQASHCRRPSGVPRSRRGGGPTTRLAAASRSPAPSASGAQRAWRPAPAWRPRRAPGAALPAQ</sequence>
<evidence type="ECO:0000313" key="3">
    <source>
        <dbReference type="EMBL" id="CAK0874800.1"/>
    </source>
</evidence>
<evidence type="ECO:0000313" key="4">
    <source>
        <dbReference type="Proteomes" id="UP001189429"/>
    </source>
</evidence>
<dbReference type="Proteomes" id="UP001189429">
    <property type="component" value="Unassembled WGS sequence"/>
</dbReference>
<dbReference type="EMBL" id="CAUYUJ010017435">
    <property type="protein sequence ID" value="CAK0874800.1"/>
    <property type="molecule type" value="Genomic_DNA"/>
</dbReference>
<gene>
    <name evidence="3" type="ORF">PCOR1329_LOCUS59597</name>
</gene>
<evidence type="ECO:0000256" key="2">
    <source>
        <dbReference type="SAM" id="Phobius"/>
    </source>
</evidence>
<evidence type="ECO:0000256" key="1">
    <source>
        <dbReference type="SAM" id="MobiDB-lite"/>
    </source>
</evidence>
<reference evidence="3" key="1">
    <citation type="submission" date="2023-10" db="EMBL/GenBank/DDBJ databases">
        <authorList>
            <person name="Chen Y."/>
            <person name="Shah S."/>
            <person name="Dougan E. K."/>
            <person name="Thang M."/>
            <person name="Chan C."/>
        </authorList>
    </citation>
    <scope>NUCLEOTIDE SEQUENCE [LARGE SCALE GENOMIC DNA]</scope>
</reference>
<keyword evidence="2" id="KW-0812">Transmembrane</keyword>
<feature type="transmembrane region" description="Helical" evidence="2">
    <location>
        <begin position="44"/>
        <end position="67"/>
    </location>
</feature>
<accession>A0ABN9VN51</accession>
<organism evidence="3 4">
    <name type="scientific">Prorocentrum cordatum</name>
    <dbReference type="NCBI Taxonomy" id="2364126"/>
    <lineage>
        <taxon>Eukaryota</taxon>
        <taxon>Sar</taxon>
        <taxon>Alveolata</taxon>
        <taxon>Dinophyceae</taxon>
        <taxon>Prorocentrales</taxon>
        <taxon>Prorocentraceae</taxon>
        <taxon>Prorocentrum</taxon>
    </lineage>
</organism>
<protein>
    <submittedName>
        <fullName evidence="3">Uncharacterized protein</fullName>
    </submittedName>
</protein>
<feature type="compositionally biased region" description="Low complexity" evidence="1">
    <location>
        <begin position="561"/>
        <end position="601"/>
    </location>
</feature>
<comment type="caution">
    <text evidence="3">The sequence shown here is derived from an EMBL/GenBank/DDBJ whole genome shotgun (WGS) entry which is preliminary data.</text>
</comment>
<feature type="region of interest" description="Disordered" evidence="1">
    <location>
        <begin position="234"/>
        <end position="257"/>
    </location>
</feature>
<keyword evidence="2" id="KW-1133">Transmembrane helix</keyword>
<proteinExistence type="predicted"/>
<keyword evidence="4" id="KW-1185">Reference proteome</keyword>
<keyword evidence="2" id="KW-0472">Membrane</keyword>
<name>A0ABN9VN51_9DINO</name>
<feature type="region of interest" description="Disordered" evidence="1">
    <location>
        <begin position="539"/>
        <end position="601"/>
    </location>
</feature>
<feature type="region of interest" description="Disordered" evidence="1">
    <location>
        <begin position="496"/>
        <end position="518"/>
    </location>
</feature>